<name>A0A9E7SHZ1_9CAUD</name>
<dbReference type="EMBL" id="ON286973">
    <property type="protein sequence ID" value="USL85001.1"/>
    <property type="molecule type" value="Genomic_DNA"/>
</dbReference>
<accession>A0A9E7SHZ1</accession>
<protein>
    <submittedName>
        <fullName evidence="1">Uncharacterized protein</fullName>
    </submittedName>
</protein>
<gene>
    <name evidence="1" type="ORF">A512_73</name>
</gene>
<sequence length="48" mass="5495">MREIYNGGLEYGANGRMSDSACRAYSEKSILVFDPFSDFLRILKYPGR</sequence>
<dbReference type="Proteomes" id="UP001055682">
    <property type="component" value="Segment"/>
</dbReference>
<evidence type="ECO:0000313" key="2">
    <source>
        <dbReference type="Proteomes" id="UP001055682"/>
    </source>
</evidence>
<reference evidence="1" key="1">
    <citation type="submission" date="2022-04" db="EMBL/GenBank/DDBJ databases">
        <authorList>
            <person name="Buttimer C.T.H."/>
        </authorList>
    </citation>
    <scope>NUCLEOTIDE SEQUENCE</scope>
</reference>
<evidence type="ECO:0000313" key="1">
    <source>
        <dbReference type="EMBL" id="USL85001.1"/>
    </source>
</evidence>
<organism evidence="1 2">
    <name type="scientific">Escherichia phage A51.2</name>
    <dbReference type="NCBI Taxonomy" id="2950726"/>
    <lineage>
        <taxon>Viruses</taxon>
        <taxon>Duplodnaviria</taxon>
        <taxon>Heunggongvirae</taxon>
        <taxon>Uroviricota</taxon>
        <taxon>Caudoviricetes</taxon>
        <taxon>Vequintavirinae</taxon>
        <taxon>Vequintavirus</taxon>
        <taxon>Vequintavirus A512</taxon>
    </lineage>
</organism>
<proteinExistence type="predicted"/>
<keyword evidence="2" id="KW-1185">Reference proteome</keyword>